<organism evidence="2 3">
    <name type="scientific">Novosphingobium cyanobacteriorum</name>
    <dbReference type="NCBI Taxonomy" id="3024215"/>
    <lineage>
        <taxon>Bacteria</taxon>
        <taxon>Pseudomonadati</taxon>
        <taxon>Pseudomonadota</taxon>
        <taxon>Alphaproteobacteria</taxon>
        <taxon>Sphingomonadales</taxon>
        <taxon>Sphingomonadaceae</taxon>
        <taxon>Novosphingobium</taxon>
    </lineage>
</organism>
<evidence type="ECO:0000313" key="3">
    <source>
        <dbReference type="Proteomes" id="UP001222770"/>
    </source>
</evidence>
<evidence type="ECO:0000256" key="1">
    <source>
        <dbReference type="SAM" id="Phobius"/>
    </source>
</evidence>
<accession>A0ABT6CME3</accession>
<proteinExistence type="predicted"/>
<sequence length="307" mass="34287">MQTGNRSVIVLACLAALAGWSFFAGWYFCHLPRAQRYEAYRYAADKPVKLEPSGKTQNFAAEVEFRRPCEDPKGQGESDLCAQWRAANAAEDSAFWAMLAFWPTCFGVVGLIVTIMQSRLAIYRVEEANRIALTSQRPWLSLELGHEAMVHPGQHDGGPQHRSFTFNISVKNYGERPAINANIAVVIGTSRQGFDPKVIEQILRRKGNPDISSEAPVFPGEERRLSGGQHFSGPFVRFDTGEEIAAPLVERTVIAIAVLYRDIHSNEAYMTGSVSYCILPAHSFEGDYLNAASRVLLERNRYYSFTT</sequence>
<evidence type="ECO:0000313" key="2">
    <source>
        <dbReference type="EMBL" id="MDF8335084.1"/>
    </source>
</evidence>
<dbReference type="Proteomes" id="UP001222770">
    <property type="component" value="Unassembled WGS sequence"/>
</dbReference>
<keyword evidence="3" id="KW-1185">Reference proteome</keyword>
<comment type="caution">
    <text evidence="2">The sequence shown here is derived from an EMBL/GenBank/DDBJ whole genome shotgun (WGS) entry which is preliminary data.</text>
</comment>
<feature type="transmembrane region" description="Helical" evidence="1">
    <location>
        <begin position="7"/>
        <end position="28"/>
    </location>
</feature>
<gene>
    <name evidence="2" type="ORF">POM99_17915</name>
</gene>
<dbReference type="RefSeq" id="WP_277279903.1">
    <property type="nucleotide sequence ID" value="NZ_JAROCY010000020.1"/>
</dbReference>
<keyword evidence="1" id="KW-0812">Transmembrane</keyword>
<dbReference type="EMBL" id="JAROCY010000020">
    <property type="protein sequence ID" value="MDF8335084.1"/>
    <property type="molecule type" value="Genomic_DNA"/>
</dbReference>
<keyword evidence="1" id="KW-1133">Transmembrane helix</keyword>
<keyword evidence="1" id="KW-0472">Membrane</keyword>
<reference evidence="2 3" key="1">
    <citation type="submission" date="2023-03" db="EMBL/GenBank/DDBJ databases">
        <title>Novosphingobium cyanobacteriorum sp. nov., isolated from a eutrophic reservoir during the Microcystis bloom period.</title>
        <authorList>
            <person name="Kang M."/>
            <person name="Le V."/>
            <person name="Ko S.-R."/>
            <person name="Lee S.-A."/>
            <person name="Ahn C.-Y."/>
        </authorList>
    </citation>
    <scope>NUCLEOTIDE SEQUENCE [LARGE SCALE GENOMIC DNA]</scope>
    <source>
        <strain evidence="2 3">HBC54</strain>
    </source>
</reference>
<name>A0ABT6CME3_9SPHN</name>
<feature type="transmembrane region" description="Helical" evidence="1">
    <location>
        <begin position="94"/>
        <end position="115"/>
    </location>
</feature>
<protein>
    <submittedName>
        <fullName evidence="2">Uncharacterized protein</fullName>
    </submittedName>
</protein>